<accession>A0A0A9FJY9</accession>
<dbReference type="AlphaFoldDB" id="A0A0A9FJY9"/>
<sequence length="52" mass="5937">MILLGLITIPIYCVYCGKFKFICSAFCSQFAAPHLTRYIYSQLLLASSRRNT</sequence>
<reference evidence="1" key="2">
    <citation type="journal article" date="2015" name="Data Brief">
        <title>Shoot transcriptome of the giant reed, Arundo donax.</title>
        <authorList>
            <person name="Barrero R.A."/>
            <person name="Guerrero F.D."/>
            <person name="Moolhuijzen P."/>
            <person name="Goolsby J.A."/>
            <person name="Tidwell J."/>
            <person name="Bellgard S.E."/>
            <person name="Bellgard M.I."/>
        </authorList>
    </citation>
    <scope>NUCLEOTIDE SEQUENCE</scope>
    <source>
        <tissue evidence="1">Shoot tissue taken approximately 20 cm above the soil surface</tissue>
    </source>
</reference>
<reference evidence="1" key="1">
    <citation type="submission" date="2014-09" db="EMBL/GenBank/DDBJ databases">
        <authorList>
            <person name="Magalhaes I.L.F."/>
            <person name="Oliveira U."/>
            <person name="Santos F.R."/>
            <person name="Vidigal T.H.D.A."/>
            <person name="Brescovit A.D."/>
            <person name="Santos A.J."/>
        </authorList>
    </citation>
    <scope>NUCLEOTIDE SEQUENCE</scope>
    <source>
        <tissue evidence="1">Shoot tissue taken approximately 20 cm above the soil surface</tissue>
    </source>
</reference>
<dbReference type="EMBL" id="GBRH01184541">
    <property type="protein sequence ID" value="JAE13355.1"/>
    <property type="molecule type" value="Transcribed_RNA"/>
</dbReference>
<protein>
    <submittedName>
        <fullName evidence="1">Uncharacterized protein</fullName>
    </submittedName>
</protein>
<name>A0A0A9FJY9_ARUDO</name>
<evidence type="ECO:0000313" key="1">
    <source>
        <dbReference type="EMBL" id="JAE13355.1"/>
    </source>
</evidence>
<proteinExistence type="predicted"/>
<organism evidence="1">
    <name type="scientific">Arundo donax</name>
    <name type="common">Giant reed</name>
    <name type="synonym">Donax arundinaceus</name>
    <dbReference type="NCBI Taxonomy" id="35708"/>
    <lineage>
        <taxon>Eukaryota</taxon>
        <taxon>Viridiplantae</taxon>
        <taxon>Streptophyta</taxon>
        <taxon>Embryophyta</taxon>
        <taxon>Tracheophyta</taxon>
        <taxon>Spermatophyta</taxon>
        <taxon>Magnoliopsida</taxon>
        <taxon>Liliopsida</taxon>
        <taxon>Poales</taxon>
        <taxon>Poaceae</taxon>
        <taxon>PACMAD clade</taxon>
        <taxon>Arundinoideae</taxon>
        <taxon>Arundineae</taxon>
        <taxon>Arundo</taxon>
    </lineage>
</organism>